<organism evidence="5 6">
    <name type="scientific">Paenibacillus endophyticus</name>
    <dbReference type="NCBI Taxonomy" id="1294268"/>
    <lineage>
        <taxon>Bacteria</taxon>
        <taxon>Bacillati</taxon>
        <taxon>Bacillota</taxon>
        <taxon>Bacilli</taxon>
        <taxon>Bacillales</taxon>
        <taxon>Paenibacillaceae</taxon>
        <taxon>Paenibacillus</taxon>
    </lineage>
</organism>
<evidence type="ECO:0000313" key="6">
    <source>
        <dbReference type="Proteomes" id="UP000518605"/>
    </source>
</evidence>
<dbReference type="Gene3D" id="3.30.1490.70">
    <property type="match status" value="1"/>
</dbReference>
<comment type="similarity">
    <text evidence="1">Belongs to the ATP-dependent DNA ligase family.</text>
</comment>
<dbReference type="GO" id="GO:0003910">
    <property type="term" value="F:DNA ligase (ATP) activity"/>
    <property type="evidence" value="ECO:0007669"/>
    <property type="project" value="UniProtKB-EC"/>
</dbReference>
<dbReference type="PANTHER" id="PTHR45674:SF4">
    <property type="entry name" value="DNA LIGASE 1"/>
    <property type="match status" value="1"/>
</dbReference>
<evidence type="ECO:0000256" key="2">
    <source>
        <dbReference type="ARBA" id="ARBA00022598"/>
    </source>
</evidence>
<dbReference type="Gene3D" id="2.40.50.140">
    <property type="entry name" value="Nucleic acid-binding proteins"/>
    <property type="match status" value="1"/>
</dbReference>
<dbReference type="SUPFAM" id="SSF56091">
    <property type="entry name" value="DNA ligase/mRNA capping enzyme, catalytic domain"/>
    <property type="match status" value="1"/>
</dbReference>
<sequence>MTAIMELPGVPMAPITSPDIPVGPDWVYQIKWDGVRTLVRLDGKGGVELFSKRIEPRNTLFPEIVELLSPLRIGACLLDGEIAYFDGTRPNFQRVRVGINRKKYDDNLIFVAFDMLYDEGQDIRPLPFKERFERLTAKLPEKQPRLFVTDLVFDGPALWDWVNTREWEGIISKKLDSPYVEAKKHRYWFKKRKEVRIVAEVVGIKLKAGYVSSLVLRFEDRYIGHVSGLDAASKKVLAQFMEQHPGDCPFPALSAGMKKSEVRWLSVPFPCRVTALEFSDSGLLRQPKLLGFGSGKE</sequence>
<name>A0A7W5CCX7_9BACL</name>
<comment type="caution">
    <text evidence="5">The sequence shown here is derived from an EMBL/GenBank/DDBJ whole genome shotgun (WGS) entry which is preliminary data.</text>
</comment>
<keyword evidence="2 5" id="KW-0436">Ligase</keyword>
<dbReference type="PANTHER" id="PTHR45674">
    <property type="entry name" value="DNA LIGASE 1/3 FAMILY MEMBER"/>
    <property type="match status" value="1"/>
</dbReference>
<dbReference type="EMBL" id="JACHXW010000024">
    <property type="protein sequence ID" value="MBB3155413.1"/>
    <property type="molecule type" value="Genomic_DNA"/>
</dbReference>
<dbReference type="GO" id="GO:0006281">
    <property type="term" value="P:DNA repair"/>
    <property type="evidence" value="ECO:0007669"/>
    <property type="project" value="InterPro"/>
</dbReference>
<evidence type="ECO:0000256" key="1">
    <source>
        <dbReference type="ARBA" id="ARBA00007572"/>
    </source>
</evidence>
<reference evidence="5 6" key="1">
    <citation type="submission" date="2020-08" db="EMBL/GenBank/DDBJ databases">
        <title>Genomic Encyclopedia of Type Strains, Phase III (KMG-III): the genomes of soil and plant-associated and newly described type strains.</title>
        <authorList>
            <person name="Whitman W."/>
        </authorList>
    </citation>
    <scope>NUCLEOTIDE SEQUENCE [LARGE SCALE GENOMIC DNA]</scope>
    <source>
        <strain evidence="5 6">CECT 8234</strain>
    </source>
</reference>
<dbReference type="InterPro" id="IPR050191">
    <property type="entry name" value="ATP-dep_DNA_ligase"/>
</dbReference>
<dbReference type="GO" id="GO:0006310">
    <property type="term" value="P:DNA recombination"/>
    <property type="evidence" value="ECO:0007669"/>
    <property type="project" value="InterPro"/>
</dbReference>
<accession>A0A7W5CCX7</accession>
<protein>
    <submittedName>
        <fullName evidence="5">Bifunctional non-homologous end joining protein LigD</fullName>
        <ecNumber evidence="5">6.5.1.1</ecNumber>
    </submittedName>
</protein>
<dbReference type="AlphaFoldDB" id="A0A7W5CCX7"/>
<dbReference type="InterPro" id="IPR012310">
    <property type="entry name" value="DNA_ligase_ATP-dep_cent"/>
</dbReference>
<proteinExistence type="inferred from homology"/>
<gene>
    <name evidence="5" type="ORF">FHS16_005521</name>
</gene>
<dbReference type="Proteomes" id="UP000518605">
    <property type="component" value="Unassembled WGS sequence"/>
</dbReference>
<dbReference type="EC" id="6.5.1.1" evidence="5"/>
<dbReference type="Gene3D" id="3.30.470.30">
    <property type="entry name" value="DNA ligase/mRNA capping enzyme"/>
    <property type="match status" value="1"/>
</dbReference>
<dbReference type="SUPFAM" id="SSF50249">
    <property type="entry name" value="Nucleic acid-binding proteins"/>
    <property type="match status" value="1"/>
</dbReference>
<evidence type="ECO:0000256" key="3">
    <source>
        <dbReference type="ARBA" id="ARBA00034003"/>
    </source>
</evidence>
<dbReference type="RefSeq" id="WP_183570066.1">
    <property type="nucleotide sequence ID" value="NZ_CBCSLB010000023.1"/>
</dbReference>
<evidence type="ECO:0000313" key="5">
    <source>
        <dbReference type="EMBL" id="MBB3155413.1"/>
    </source>
</evidence>
<comment type="catalytic activity">
    <reaction evidence="3">
        <text>ATP + (deoxyribonucleotide)n-3'-hydroxyl + 5'-phospho-(deoxyribonucleotide)m = (deoxyribonucleotide)n+m + AMP + diphosphate.</text>
        <dbReference type="EC" id="6.5.1.1"/>
    </reaction>
</comment>
<dbReference type="InterPro" id="IPR012340">
    <property type="entry name" value="NA-bd_OB-fold"/>
</dbReference>
<dbReference type="Pfam" id="PF01068">
    <property type="entry name" value="DNA_ligase_A_M"/>
    <property type="match status" value="1"/>
</dbReference>
<keyword evidence="6" id="KW-1185">Reference proteome</keyword>
<dbReference type="CDD" id="cd07906">
    <property type="entry name" value="Adenylation_DNA_ligase_LigD_LigC"/>
    <property type="match status" value="1"/>
</dbReference>
<dbReference type="GO" id="GO:0005524">
    <property type="term" value="F:ATP binding"/>
    <property type="evidence" value="ECO:0007669"/>
    <property type="project" value="InterPro"/>
</dbReference>
<feature type="domain" description="ATP-dependent DNA ligase family profile" evidence="4">
    <location>
        <begin position="24"/>
        <end position="190"/>
    </location>
</feature>
<evidence type="ECO:0000259" key="4">
    <source>
        <dbReference type="Pfam" id="PF01068"/>
    </source>
</evidence>